<dbReference type="Proteomes" id="UP000752696">
    <property type="component" value="Unassembled WGS sequence"/>
</dbReference>
<organism evidence="2 3">
    <name type="scientific">Heterotrigona itama</name>
    <dbReference type="NCBI Taxonomy" id="395501"/>
    <lineage>
        <taxon>Eukaryota</taxon>
        <taxon>Metazoa</taxon>
        <taxon>Ecdysozoa</taxon>
        <taxon>Arthropoda</taxon>
        <taxon>Hexapoda</taxon>
        <taxon>Insecta</taxon>
        <taxon>Pterygota</taxon>
        <taxon>Neoptera</taxon>
        <taxon>Endopterygota</taxon>
        <taxon>Hymenoptera</taxon>
        <taxon>Apocrita</taxon>
        <taxon>Aculeata</taxon>
        <taxon>Apoidea</taxon>
        <taxon>Anthophila</taxon>
        <taxon>Apidae</taxon>
        <taxon>Heterotrigona</taxon>
    </lineage>
</organism>
<dbReference type="PANTHER" id="PTHR11360:SF93">
    <property type="entry name" value="MONOCARBOXYLATE TRANSPORTER 7-LIKE PROTEIN"/>
    <property type="match status" value="1"/>
</dbReference>
<dbReference type="SUPFAM" id="SSF103473">
    <property type="entry name" value="MFS general substrate transporter"/>
    <property type="match status" value="1"/>
</dbReference>
<keyword evidence="1" id="KW-0812">Transmembrane</keyword>
<dbReference type="OrthoDB" id="6499973at2759"/>
<dbReference type="AlphaFoldDB" id="A0A6V7HHF6"/>
<feature type="non-terminal residue" evidence="2">
    <location>
        <position position="96"/>
    </location>
</feature>
<comment type="caution">
    <text evidence="2">The sequence shown here is derived from an EMBL/GenBank/DDBJ whole genome shotgun (WGS) entry which is preliminary data.</text>
</comment>
<feature type="transmembrane region" description="Helical" evidence="1">
    <location>
        <begin position="54"/>
        <end position="76"/>
    </location>
</feature>
<proteinExistence type="predicted"/>
<name>A0A6V7HHF6_9HYME</name>
<evidence type="ECO:0000313" key="3">
    <source>
        <dbReference type="Proteomes" id="UP000752696"/>
    </source>
</evidence>
<protein>
    <recommendedName>
        <fullName evidence="4">Major facilitator superfamily (MFS) profile domain-containing protein</fullName>
    </recommendedName>
</protein>
<evidence type="ECO:0008006" key="4">
    <source>
        <dbReference type="Google" id="ProtNLM"/>
    </source>
</evidence>
<gene>
    <name evidence="2" type="ORF">MHI_LOCUS786683</name>
</gene>
<dbReference type="InterPro" id="IPR036259">
    <property type="entry name" value="MFS_trans_sf"/>
</dbReference>
<feature type="transmembrane region" description="Helical" evidence="1">
    <location>
        <begin position="28"/>
        <end position="48"/>
    </location>
</feature>
<reference evidence="2" key="1">
    <citation type="submission" date="2020-07" db="EMBL/GenBank/DDBJ databases">
        <authorList>
            <person name="Nazaruddin N."/>
        </authorList>
    </citation>
    <scope>NUCLEOTIDE SEQUENCE</scope>
</reference>
<feature type="non-terminal residue" evidence="2">
    <location>
        <position position="1"/>
    </location>
</feature>
<keyword evidence="1" id="KW-1133">Transmembrane helix</keyword>
<sequence>WVGALSTAVSRGSAPLVVGACRRGSTRLTAVIGGLVLALASLFTSFAAELHQVLLSYGVVLGTGAGLVRETASLVLGHYFRKRREFVEMVVQAGAG</sequence>
<keyword evidence="3" id="KW-1185">Reference proteome</keyword>
<evidence type="ECO:0000313" key="2">
    <source>
        <dbReference type="EMBL" id="CAD1478264.1"/>
    </source>
</evidence>
<dbReference type="InterPro" id="IPR050327">
    <property type="entry name" value="Proton-linked_MCT"/>
</dbReference>
<dbReference type="EMBL" id="CAJDYZ010010635">
    <property type="protein sequence ID" value="CAD1478264.1"/>
    <property type="molecule type" value="Genomic_DNA"/>
</dbReference>
<evidence type="ECO:0000256" key="1">
    <source>
        <dbReference type="SAM" id="Phobius"/>
    </source>
</evidence>
<accession>A0A6V7HHF6</accession>
<dbReference type="PANTHER" id="PTHR11360">
    <property type="entry name" value="MONOCARBOXYLATE TRANSPORTER"/>
    <property type="match status" value="1"/>
</dbReference>
<keyword evidence="1" id="KW-0472">Membrane</keyword>